<dbReference type="InterPro" id="IPR052982">
    <property type="entry name" value="SRP1/TIP1-like"/>
</dbReference>
<dbReference type="Proteomes" id="UP001437256">
    <property type="component" value="Unassembled WGS sequence"/>
</dbReference>
<proteinExistence type="predicted"/>
<evidence type="ECO:0000256" key="1">
    <source>
        <dbReference type="SAM" id="MobiDB-lite"/>
    </source>
</evidence>
<evidence type="ECO:0000256" key="2">
    <source>
        <dbReference type="SAM" id="SignalP"/>
    </source>
</evidence>
<feature type="region of interest" description="Disordered" evidence="1">
    <location>
        <begin position="119"/>
        <end position="250"/>
    </location>
</feature>
<keyword evidence="4" id="KW-1185">Reference proteome</keyword>
<comment type="caution">
    <text evidence="3">The sequence shown here is derived from an EMBL/GenBank/DDBJ whole genome shotgun (WGS) entry which is preliminary data.</text>
</comment>
<name>A0ABR2ZB66_9AGAR</name>
<feature type="signal peptide" evidence="2">
    <location>
        <begin position="1"/>
        <end position="20"/>
    </location>
</feature>
<feature type="compositionally biased region" description="Low complexity" evidence="1">
    <location>
        <begin position="196"/>
        <end position="250"/>
    </location>
</feature>
<feature type="chain" id="PRO_5047049346" evidence="2">
    <location>
        <begin position="21"/>
        <end position="278"/>
    </location>
</feature>
<dbReference type="EMBL" id="JBBXMP010000264">
    <property type="protein sequence ID" value="KAL0058905.1"/>
    <property type="molecule type" value="Genomic_DNA"/>
</dbReference>
<organism evidence="3 4">
    <name type="scientific">Marasmius tenuissimus</name>
    <dbReference type="NCBI Taxonomy" id="585030"/>
    <lineage>
        <taxon>Eukaryota</taxon>
        <taxon>Fungi</taxon>
        <taxon>Dikarya</taxon>
        <taxon>Basidiomycota</taxon>
        <taxon>Agaricomycotina</taxon>
        <taxon>Agaricomycetes</taxon>
        <taxon>Agaricomycetidae</taxon>
        <taxon>Agaricales</taxon>
        <taxon>Marasmiineae</taxon>
        <taxon>Marasmiaceae</taxon>
        <taxon>Marasmius</taxon>
    </lineage>
</organism>
<accession>A0ABR2ZB66</accession>
<protein>
    <submittedName>
        <fullName evidence="3">Uncharacterized protein</fullName>
    </submittedName>
</protein>
<dbReference type="PANTHER" id="PTHR40633">
    <property type="entry name" value="MATRIX PROTEIN, PUTATIVE (AFU_ORTHOLOGUE AFUA_8G05410)-RELATED"/>
    <property type="match status" value="1"/>
</dbReference>
<evidence type="ECO:0000313" key="3">
    <source>
        <dbReference type="EMBL" id="KAL0058905.1"/>
    </source>
</evidence>
<gene>
    <name evidence="3" type="ORF">AAF712_014387</name>
</gene>
<keyword evidence="2" id="KW-0732">Signal</keyword>
<dbReference type="PANTHER" id="PTHR40633:SF1">
    <property type="entry name" value="GPI ANCHORED SERINE-THREONINE RICH PROTEIN (AFU_ORTHOLOGUE AFUA_1G03630)"/>
    <property type="match status" value="1"/>
</dbReference>
<reference evidence="3 4" key="1">
    <citation type="submission" date="2024-05" db="EMBL/GenBank/DDBJ databases">
        <title>A draft genome resource for the thread blight pathogen Marasmius tenuissimus strain MS-2.</title>
        <authorList>
            <person name="Yulfo-Soto G.E."/>
            <person name="Baruah I.K."/>
            <person name="Amoako-Attah I."/>
            <person name="Bukari Y."/>
            <person name="Meinhardt L.W."/>
            <person name="Bailey B.A."/>
            <person name="Cohen S.P."/>
        </authorList>
    </citation>
    <scope>NUCLEOTIDE SEQUENCE [LARGE SCALE GENOMIC DNA]</scope>
    <source>
        <strain evidence="3 4">MS-2</strain>
    </source>
</reference>
<sequence>MVAAASFALLLSGLALSVNAQATPTEPGPGSVFNQGSTCRTSWDGDKDGKWAGMSIQLMTGDNQHMIHLTTVGENLDGNKDGRLEFACPEVDPYSAVYFFQYSAPGQPLTWATRFTIADKDGKSTPPPESTQPDGAKIPWGVGKLVDASAAKPPPSYLGGGGTSSGNSSTPTGGSSGPGGGSLTRTSTSEEEETTSRATTSNTAANTAGNTVVTTPRGTGTLTGAGNTNPTASNSANTSGNTNTTSSGANNDNGAVPLGISRPWQATFAVVVAALLFV</sequence>
<evidence type="ECO:0000313" key="4">
    <source>
        <dbReference type="Proteomes" id="UP001437256"/>
    </source>
</evidence>